<evidence type="ECO:0000259" key="8">
    <source>
        <dbReference type="Pfam" id="PF00263"/>
    </source>
</evidence>
<keyword evidence="2" id="KW-0812">Transmembrane</keyword>
<comment type="similarity">
    <text evidence="5">Belongs to the bacterial secretin family.</text>
</comment>
<dbReference type="InterPro" id="IPR050810">
    <property type="entry name" value="Bact_Secretion_Sys_Channel"/>
</dbReference>
<dbReference type="InterPro" id="IPR038591">
    <property type="entry name" value="NolW-like_sf"/>
</dbReference>
<dbReference type="InterPro" id="IPR001775">
    <property type="entry name" value="GspD/PilQ"/>
</dbReference>
<keyword evidence="3" id="KW-0732">Signal</keyword>
<dbReference type="PANTHER" id="PTHR30332:SF24">
    <property type="entry name" value="SECRETIN GSPD-RELATED"/>
    <property type="match status" value="1"/>
</dbReference>
<dbReference type="Pfam" id="PF03958">
    <property type="entry name" value="Secretin_N"/>
    <property type="match status" value="2"/>
</dbReference>
<evidence type="ECO:0000256" key="5">
    <source>
        <dbReference type="RuleBase" id="RU004003"/>
    </source>
</evidence>
<evidence type="ECO:0000259" key="10">
    <source>
        <dbReference type="Pfam" id="PF21305"/>
    </source>
</evidence>
<keyword evidence="6" id="KW-0813">Transport</keyword>
<dbReference type="RefSeq" id="WP_377165546.1">
    <property type="nucleotide sequence ID" value="NZ_JBHSMQ010000002.1"/>
</dbReference>
<dbReference type="Gene3D" id="3.30.1370.120">
    <property type="match status" value="3"/>
</dbReference>
<reference evidence="12" key="1">
    <citation type="journal article" date="2019" name="Int. J. Syst. Evol. Microbiol.">
        <title>The Global Catalogue of Microorganisms (GCM) 10K type strain sequencing project: providing services to taxonomists for standard genome sequencing and annotation.</title>
        <authorList>
            <consortium name="The Broad Institute Genomics Platform"/>
            <consortium name="The Broad Institute Genome Sequencing Center for Infectious Disease"/>
            <person name="Wu L."/>
            <person name="Ma J."/>
        </authorList>
    </citation>
    <scope>NUCLEOTIDE SEQUENCE [LARGE SCALE GENOMIC DNA]</scope>
    <source>
        <strain evidence="12">CGMCC 4.1469</strain>
    </source>
</reference>
<organism evidence="11 12">
    <name type="scientific">Prosthecobacter fluviatilis</name>
    <dbReference type="NCBI Taxonomy" id="445931"/>
    <lineage>
        <taxon>Bacteria</taxon>
        <taxon>Pseudomonadati</taxon>
        <taxon>Verrucomicrobiota</taxon>
        <taxon>Verrucomicrobiia</taxon>
        <taxon>Verrucomicrobiales</taxon>
        <taxon>Verrucomicrobiaceae</taxon>
        <taxon>Prosthecobacter</taxon>
    </lineage>
</organism>
<evidence type="ECO:0000256" key="4">
    <source>
        <dbReference type="ARBA" id="ARBA00023136"/>
    </source>
</evidence>
<feature type="domain" description="NolW-like" evidence="9">
    <location>
        <begin position="449"/>
        <end position="483"/>
    </location>
</feature>
<feature type="domain" description="NolW-like" evidence="9">
    <location>
        <begin position="223"/>
        <end position="327"/>
    </location>
</feature>
<feature type="domain" description="Type II/III secretion system secretin-like" evidence="8">
    <location>
        <begin position="565"/>
        <end position="732"/>
    </location>
</feature>
<keyword evidence="4" id="KW-0472">Membrane</keyword>
<dbReference type="PRINTS" id="PR00811">
    <property type="entry name" value="BCTERIALGSPD"/>
</dbReference>
<name>A0ABW0KN61_9BACT</name>
<evidence type="ECO:0000313" key="11">
    <source>
        <dbReference type="EMBL" id="MFC5454948.1"/>
    </source>
</evidence>
<dbReference type="PANTHER" id="PTHR30332">
    <property type="entry name" value="PROBABLE GENERAL SECRETION PATHWAY PROTEIN D"/>
    <property type="match status" value="1"/>
</dbReference>
<accession>A0ABW0KN61</accession>
<evidence type="ECO:0000256" key="2">
    <source>
        <dbReference type="ARBA" id="ARBA00022692"/>
    </source>
</evidence>
<dbReference type="InterPro" id="IPR049371">
    <property type="entry name" value="GspD-like_N0"/>
</dbReference>
<evidence type="ECO:0000256" key="3">
    <source>
        <dbReference type="ARBA" id="ARBA00022729"/>
    </source>
</evidence>
<dbReference type="Pfam" id="PF00263">
    <property type="entry name" value="Secretin"/>
    <property type="match status" value="1"/>
</dbReference>
<dbReference type="EMBL" id="JBHSMQ010000002">
    <property type="protein sequence ID" value="MFC5454948.1"/>
    <property type="molecule type" value="Genomic_DNA"/>
</dbReference>
<evidence type="ECO:0000259" key="9">
    <source>
        <dbReference type="Pfam" id="PF03958"/>
    </source>
</evidence>
<feature type="compositionally biased region" description="Polar residues" evidence="7">
    <location>
        <begin position="380"/>
        <end position="404"/>
    </location>
</feature>
<comment type="caution">
    <text evidence="11">The sequence shown here is derived from an EMBL/GenBank/DDBJ whole genome shotgun (WGS) entry which is preliminary data.</text>
</comment>
<feature type="compositionally biased region" description="Gly residues" evidence="7">
    <location>
        <begin position="407"/>
        <end position="421"/>
    </location>
</feature>
<feature type="region of interest" description="Disordered" evidence="7">
    <location>
        <begin position="358"/>
        <end position="437"/>
    </location>
</feature>
<keyword evidence="12" id="KW-1185">Reference proteome</keyword>
<gene>
    <name evidence="11" type="ORF">ACFQDI_08800</name>
</gene>
<dbReference type="InterPro" id="IPR004846">
    <property type="entry name" value="T2SS/T3SS_dom"/>
</dbReference>
<feature type="region of interest" description="Disordered" evidence="7">
    <location>
        <begin position="265"/>
        <end position="285"/>
    </location>
</feature>
<dbReference type="Pfam" id="PF21305">
    <property type="entry name" value="type_II_gspD_N0"/>
    <property type="match status" value="1"/>
</dbReference>
<protein>
    <submittedName>
        <fullName evidence="11">Secretin N-terminal domain-containing protein</fullName>
    </submittedName>
</protein>
<comment type="subcellular location">
    <subcellularLocation>
        <location evidence="6">Cell outer membrane</location>
    </subcellularLocation>
    <subcellularLocation>
        <location evidence="1">Membrane</location>
    </subcellularLocation>
</comment>
<feature type="domain" description="GspD-like N0" evidence="10">
    <location>
        <begin position="54"/>
        <end position="124"/>
    </location>
</feature>
<dbReference type="InterPro" id="IPR005644">
    <property type="entry name" value="NolW-like"/>
</dbReference>
<sequence>MSHFPSHLPTRLRFAVVLVILILGMRQASKAQSPAPLPSAGTYVPVGESASIKVNFPSAPIQAIIPFYTQLTGKKLILDSALQGEMLRIISPQMLTKKDAIAFIEATLLLNGYAIINVDATTAKLINQAGGKSPTADGLKVYNSLRDLPQNEEICHFVLPLQFVSADEASKAFQQVIKLHGYGAMTGVSNDTALIITENSTTIRSICEIAQIIDVPPTETSNEMIKLERSDVELVSEIINEIFEQEEKAKSSAAAPAAAAPNAAARPGVPAVPASPAASSGTTATNPAAARVKVFPYRRTNELLVIGRPVDITYIKGLVEKLDKQSDGSNFLKRRLKYLDVLDFLSVAYNALAKDTDIQGNNDGAVSGPPSGGGLRRKSGASSNTPSTDANNRDSSGSNNSAYGTNAGLGGSFGGTSGSQGGSNANRSLLDNPEDVGAPESMVVGKTLLIGDPQSNSLIVSGSPEHIARIDQLLEEMDIRPQQIYISAIIGQLSLGKNFNYGVDFLQLLSDFSVNRNGVTSSGSSSGGSSAASTAANIVQFPAKFGQLNFYGQIGSLSNYIKVIDNNNNFKVLATPSIYAKNAAKSVISSGQRIAVPANILTNGGFSAGIANTSVSVTYRDVVLKLEVIPLINSDDEVTLRIAQINDNVVGSQTIGGNTVPTIGTQELLTEVAVKNGATVVLGGLITEKVTKGKNGVIGLRRIPILGNLFGTTQNQTTREELLIFIQPRIVRSNDQLDTSNNIESGRSEIYDESMRFGSPGLENIPRALPAR</sequence>
<evidence type="ECO:0000313" key="12">
    <source>
        <dbReference type="Proteomes" id="UP001596052"/>
    </source>
</evidence>
<evidence type="ECO:0000256" key="6">
    <source>
        <dbReference type="RuleBase" id="RU004004"/>
    </source>
</evidence>
<evidence type="ECO:0000256" key="7">
    <source>
        <dbReference type="SAM" id="MobiDB-lite"/>
    </source>
</evidence>
<dbReference type="Proteomes" id="UP001596052">
    <property type="component" value="Unassembled WGS sequence"/>
</dbReference>
<evidence type="ECO:0000256" key="1">
    <source>
        <dbReference type="ARBA" id="ARBA00004370"/>
    </source>
</evidence>
<proteinExistence type="inferred from homology"/>